<dbReference type="AlphaFoldDB" id="D8PJG4"/>
<feature type="transmembrane region" description="Helical" evidence="1">
    <location>
        <begin position="375"/>
        <end position="393"/>
    </location>
</feature>
<dbReference type="PROSITE" id="PS51354">
    <property type="entry name" value="GLUTAREDOXIN_2"/>
    <property type="match status" value="1"/>
</dbReference>
<gene>
    <name evidence="2" type="ORF">NIDE3865</name>
</gene>
<keyword evidence="3" id="KW-1185">Reference proteome</keyword>
<feature type="transmembrane region" description="Helical" evidence="1">
    <location>
        <begin position="294"/>
        <end position="322"/>
    </location>
</feature>
<protein>
    <submittedName>
        <fullName evidence="2">Uncharacterized protein</fullName>
    </submittedName>
</protein>
<dbReference type="SUPFAM" id="SSF52833">
    <property type="entry name" value="Thioredoxin-like"/>
    <property type="match status" value="1"/>
</dbReference>
<name>D8PJG4_9BACT</name>
<dbReference type="InterPro" id="IPR011767">
    <property type="entry name" value="GLR_AS"/>
</dbReference>
<keyword evidence="1" id="KW-0812">Transmembrane</keyword>
<feature type="transmembrane region" description="Helical" evidence="1">
    <location>
        <begin position="243"/>
        <end position="263"/>
    </location>
</feature>
<dbReference type="Proteomes" id="UP000001660">
    <property type="component" value="Chromosome"/>
</dbReference>
<sequence>MRRRRIFYAGLVFVCLWLLGSEVSVHASEPTADVEVFVRAGCPHCEAAKAFLLELRQRRPALHILVRDVGQDQTALTRLETLARRQAVTLIGVPAFYLQGELIIGYQDAGTTGASLLALLDRAAPSLDSEPLSACRPTQPACSTPAVHTSAGEESILLPWFGRLSYPDIGLPLFTLAIGLLDGFNPCAMWVLLFLLSLLVSLQDRVKMSLVAGTFVLMSGVLYFAFMAAWLNVFLIVGLSRTVQLTLGGVALLIGAVNVKDFFAFRQGLSLSIPAAAKPGLYARLRRIVQAENLTGALIGIVILAGLVNVVELLCTAGFPALYTHILSTQALATWQYYGYLALYNAAYMLDDALMVTIAVITLGRHKLEEREGRWLKLISGAVMIGLGLLLLVKPDLLSG</sequence>
<dbReference type="KEGG" id="nde:NIDE3865"/>
<feature type="transmembrane region" description="Helical" evidence="1">
    <location>
        <begin position="173"/>
        <end position="198"/>
    </location>
</feature>
<keyword evidence="1" id="KW-1133">Transmembrane helix</keyword>
<dbReference type="Gene3D" id="3.40.30.10">
    <property type="entry name" value="Glutaredoxin"/>
    <property type="match status" value="1"/>
</dbReference>
<keyword evidence="1" id="KW-0472">Membrane</keyword>
<dbReference type="OrthoDB" id="9798180at2"/>
<dbReference type="HOGENOM" id="CLU_046133_0_0_0"/>
<evidence type="ECO:0000313" key="2">
    <source>
        <dbReference type="EMBL" id="CBK43538.1"/>
    </source>
</evidence>
<feature type="transmembrane region" description="Helical" evidence="1">
    <location>
        <begin position="342"/>
        <end position="363"/>
    </location>
</feature>
<dbReference type="STRING" id="330214.NIDE3865"/>
<dbReference type="EMBL" id="FP929003">
    <property type="protein sequence ID" value="CBK43538.1"/>
    <property type="molecule type" value="Genomic_DNA"/>
</dbReference>
<accession>D8PJG4</accession>
<dbReference type="PROSITE" id="PS00195">
    <property type="entry name" value="GLUTAREDOXIN_1"/>
    <property type="match status" value="1"/>
</dbReference>
<organism evidence="2 3">
    <name type="scientific">Nitrospira defluvii</name>
    <dbReference type="NCBI Taxonomy" id="330214"/>
    <lineage>
        <taxon>Bacteria</taxon>
        <taxon>Pseudomonadati</taxon>
        <taxon>Nitrospirota</taxon>
        <taxon>Nitrospiria</taxon>
        <taxon>Nitrospirales</taxon>
        <taxon>Nitrospiraceae</taxon>
        <taxon>Nitrospira</taxon>
    </lineage>
</organism>
<proteinExistence type="predicted"/>
<evidence type="ECO:0000313" key="3">
    <source>
        <dbReference type="Proteomes" id="UP000001660"/>
    </source>
</evidence>
<feature type="transmembrane region" description="Helical" evidence="1">
    <location>
        <begin position="210"/>
        <end position="237"/>
    </location>
</feature>
<evidence type="ECO:0000256" key="1">
    <source>
        <dbReference type="SAM" id="Phobius"/>
    </source>
</evidence>
<reference evidence="2 3" key="1">
    <citation type="journal article" date="2010" name="Proc. Natl. Acad. Sci. U.S.A.">
        <title>A Nitrospira metagenome illuminates the physiology and evolution of globally important nitrite-oxidizing bacteria.</title>
        <authorList>
            <person name="Lucker S."/>
            <person name="Wagner M."/>
            <person name="Maixner F."/>
            <person name="Pelletier E."/>
            <person name="Koch H."/>
            <person name="Vacherie B."/>
            <person name="Rattei T."/>
            <person name="Sinninghe Damste J."/>
            <person name="Spieck E."/>
            <person name="Le Paslier D."/>
            <person name="Daims H."/>
        </authorList>
    </citation>
    <scope>NUCLEOTIDE SEQUENCE [LARGE SCALE GENOMIC DNA]</scope>
</reference>
<dbReference type="InterPro" id="IPR036249">
    <property type="entry name" value="Thioredoxin-like_sf"/>
</dbReference>
<dbReference type="eggNOG" id="COG0695">
    <property type="taxonomic scope" value="Bacteria"/>
</dbReference>